<dbReference type="InterPro" id="IPR043502">
    <property type="entry name" value="DNA/RNA_pol_sf"/>
</dbReference>
<dbReference type="EC" id="2.7.7.49" evidence="1"/>
<dbReference type="RefSeq" id="WP_218124304.1">
    <property type="nucleotide sequence ID" value="NZ_FNKY01000001.1"/>
</dbReference>
<dbReference type="CDD" id="cd03487">
    <property type="entry name" value="RT_Bac_retron_II"/>
    <property type="match status" value="1"/>
</dbReference>
<keyword evidence="5" id="KW-0460">Magnesium</keyword>
<dbReference type="NCBIfam" id="NF038233">
    <property type="entry name" value="retron_St85_RT"/>
    <property type="match status" value="1"/>
</dbReference>
<dbReference type="PRINTS" id="PR00866">
    <property type="entry name" value="RNADNAPOLMS"/>
</dbReference>
<evidence type="ECO:0000256" key="4">
    <source>
        <dbReference type="ARBA" id="ARBA00022723"/>
    </source>
</evidence>
<gene>
    <name evidence="11" type="ORF">SAMN05216402_0497</name>
</gene>
<dbReference type="GO" id="GO:0003964">
    <property type="term" value="F:RNA-directed DNA polymerase activity"/>
    <property type="evidence" value="ECO:0007669"/>
    <property type="project" value="UniProtKB-KW"/>
</dbReference>
<keyword evidence="12" id="KW-1185">Reference proteome</keyword>
<dbReference type="PANTHER" id="PTHR34047:SF7">
    <property type="entry name" value="RNA-DIRECTED DNA POLYMERASE"/>
    <property type="match status" value="1"/>
</dbReference>
<dbReference type="InterPro" id="IPR000477">
    <property type="entry name" value="RT_dom"/>
</dbReference>
<evidence type="ECO:0000256" key="2">
    <source>
        <dbReference type="ARBA" id="ARBA00022679"/>
    </source>
</evidence>
<accession>A0ABY0T6P4</accession>
<dbReference type="Pfam" id="PF00078">
    <property type="entry name" value="RVT_1"/>
    <property type="match status" value="1"/>
</dbReference>
<evidence type="ECO:0000256" key="3">
    <source>
        <dbReference type="ARBA" id="ARBA00022695"/>
    </source>
</evidence>
<keyword evidence="7" id="KW-0051">Antiviral defense</keyword>
<organism evidence="11 12">
    <name type="scientific">Nitrosospira multiformis</name>
    <dbReference type="NCBI Taxonomy" id="1231"/>
    <lineage>
        <taxon>Bacteria</taxon>
        <taxon>Pseudomonadati</taxon>
        <taxon>Pseudomonadota</taxon>
        <taxon>Betaproteobacteria</taxon>
        <taxon>Nitrosomonadales</taxon>
        <taxon>Nitrosomonadaceae</taxon>
        <taxon>Nitrosospira</taxon>
    </lineage>
</organism>
<evidence type="ECO:0000256" key="9">
    <source>
        <dbReference type="ARBA" id="ARBA00048173"/>
    </source>
</evidence>
<evidence type="ECO:0000256" key="7">
    <source>
        <dbReference type="ARBA" id="ARBA00023118"/>
    </source>
</evidence>
<dbReference type="EMBL" id="FNKY01000001">
    <property type="protein sequence ID" value="SDQ34827.1"/>
    <property type="molecule type" value="Genomic_DNA"/>
</dbReference>
<sequence length="498" mass="56370">MTVRVNSQLIMLSLGIIQPASPSAVAKFLSMSLLENSAPIEEQILMPLFEKWGAEGLIVRVHTKLKLFSLSSKGNHILTKEMRHLRDNTRLFLLKELRDGTLAPLGELGKEELTDASSVSLIDLVIQEEERPINPAVTLGKAQSDGRVYWPLLAKQLFVGSIPQSPSPRFRYGSFQSLDSCHMAHPYGAQENDFNLIDLSLCIGISPRLLSSFLYSSEHHYRLFDIAKKNGGTRTIRSPRVMLKTVQYWILDHLLHKLPIHDSCKSYRKGLSIFDNAKSHCDQNYVGNFDIKNFFPSITTTRLTNHFRLHGFPENASRLIAKLLTVNNELPQGAPTSPVVSNSYLFKFDEVVSNFSKNLELNYSRYADDVTISGAKRSDIHAVIAFSTNELARYELLLNPKKTRIAGRGSRQIVTGLVVNKVAQPPRTYRRQVRAMFDNAINNPEEFRSRLSELSGHLSYLGSFENLQNSQSIERYKETLKKLRTHLSVNNLYPSPQQ</sequence>
<dbReference type="PANTHER" id="PTHR34047">
    <property type="entry name" value="NUCLEAR INTRON MATURASE 1, MITOCHONDRIAL-RELATED"/>
    <property type="match status" value="1"/>
</dbReference>
<dbReference type="InterPro" id="IPR000123">
    <property type="entry name" value="Reverse_transcriptase_msDNA"/>
</dbReference>
<evidence type="ECO:0000313" key="12">
    <source>
        <dbReference type="Proteomes" id="UP000183471"/>
    </source>
</evidence>
<evidence type="ECO:0000256" key="8">
    <source>
        <dbReference type="ARBA" id="ARBA00034120"/>
    </source>
</evidence>
<evidence type="ECO:0000259" key="10">
    <source>
        <dbReference type="PROSITE" id="PS50878"/>
    </source>
</evidence>
<feature type="domain" description="Reverse transcriptase" evidence="10">
    <location>
        <begin position="207"/>
        <end position="419"/>
    </location>
</feature>
<evidence type="ECO:0000256" key="6">
    <source>
        <dbReference type="ARBA" id="ARBA00022918"/>
    </source>
</evidence>
<dbReference type="PROSITE" id="PS50878">
    <property type="entry name" value="RT_POL"/>
    <property type="match status" value="1"/>
</dbReference>
<keyword evidence="2" id="KW-0808">Transferase</keyword>
<keyword evidence="6 11" id="KW-0695">RNA-directed DNA polymerase</keyword>
<evidence type="ECO:0000256" key="1">
    <source>
        <dbReference type="ARBA" id="ARBA00012493"/>
    </source>
</evidence>
<protein>
    <recommendedName>
        <fullName evidence="1">RNA-directed DNA polymerase</fullName>
        <ecNumber evidence="1">2.7.7.49</ecNumber>
    </recommendedName>
</protein>
<dbReference type="InterPro" id="IPR051083">
    <property type="entry name" value="GrpII_Intron_Splice-Mob/Def"/>
</dbReference>
<reference evidence="11 12" key="1">
    <citation type="submission" date="2016-10" db="EMBL/GenBank/DDBJ databases">
        <authorList>
            <person name="Varghese N."/>
            <person name="Submissions S."/>
        </authorList>
    </citation>
    <scope>NUCLEOTIDE SEQUENCE [LARGE SCALE GENOMIC DNA]</scope>
    <source>
        <strain evidence="11 12">Nl1</strain>
    </source>
</reference>
<name>A0ABY0T6P4_9PROT</name>
<evidence type="ECO:0000256" key="5">
    <source>
        <dbReference type="ARBA" id="ARBA00022842"/>
    </source>
</evidence>
<comment type="catalytic activity">
    <reaction evidence="9">
        <text>DNA(n) + a 2'-deoxyribonucleoside 5'-triphosphate = DNA(n+1) + diphosphate</text>
        <dbReference type="Rhea" id="RHEA:22508"/>
        <dbReference type="Rhea" id="RHEA-COMP:17339"/>
        <dbReference type="Rhea" id="RHEA-COMP:17340"/>
        <dbReference type="ChEBI" id="CHEBI:33019"/>
        <dbReference type="ChEBI" id="CHEBI:61560"/>
        <dbReference type="ChEBI" id="CHEBI:173112"/>
        <dbReference type="EC" id="2.7.7.49"/>
    </reaction>
</comment>
<dbReference type="Proteomes" id="UP000183471">
    <property type="component" value="Unassembled WGS sequence"/>
</dbReference>
<dbReference type="SUPFAM" id="SSF56672">
    <property type="entry name" value="DNA/RNA polymerases"/>
    <property type="match status" value="1"/>
</dbReference>
<keyword evidence="4" id="KW-0479">Metal-binding</keyword>
<keyword evidence="3" id="KW-0548">Nucleotidyltransferase</keyword>
<evidence type="ECO:0000313" key="11">
    <source>
        <dbReference type="EMBL" id="SDQ34827.1"/>
    </source>
</evidence>
<proteinExistence type="inferred from homology"/>
<comment type="similarity">
    <text evidence="8">Belongs to the bacterial reverse transcriptase family.</text>
</comment>
<comment type="caution">
    <text evidence="11">The sequence shown here is derived from an EMBL/GenBank/DDBJ whole genome shotgun (WGS) entry which is preliminary data.</text>
</comment>